<comment type="caution">
    <text evidence="3">The sequence shown here is derived from an EMBL/GenBank/DDBJ whole genome shotgun (WGS) entry which is preliminary data.</text>
</comment>
<evidence type="ECO:0000256" key="1">
    <source>
        <dbReference type="ARBA" id="ARBA00023239"/>
    </source>
</evidence>
<dbReference type="CDD" id="cd01356">
    <property type="entry name" value="AcnX_swivel"/>
    <property type="match status" value="1"/>
</dbReference>
<feature type="domain" description="Phosphomevalonate dehydratase small subunit-like" evidence="2">
    <location>
        <begin position="32"/>
        <end position="116"/>
    </location>
</feature>
<dbReference type="EMBL" id="BARS01048965">
    <property type="protein sequence ID" value="GAG28785.1"/>
    <property type="molecule type" value="Genomic_DNA"/>
</dbReference>
<reference evidence="3" key="1">
    <citation type="journal article" date="2014" name="Front. Microbiol.">
        <title>High frequency of phylogenetically diverse reductive dehalogenase-homologous genes in deep subseafloor sedimentary metagenomes.</title>
        <authorList>
            <person name="Kawai M."/>
            <person name="Futagami T."/>
            <person name="Toyoda A."/>
            <person name="Takaki Y."/>
            <person name="Nishi S."/>
            <person name="Hori S."/>
            <person name="Arai W."/>
            <person name="Tsubouchi T."/>
            <person name="Morono Y."/>
            <person name="Uchiyama I."/>
            <person name="Ito T."/>
            <person name="Fujiyama A."/>
            <person name="Inagaki F."/>
            <person name="Takami H."/>
        </authorList>
    </citation>
    <scope>NUCLEOTIDE SEQUENCE</scope>
    <source>
        <strain evidence="3">Expedition CK06-06</strain>
    </source>
</reference>
<organism evidence="3">
    <name type="scientific">marine sediment metagenome</name>
    <dbReference type="NCBI Taxonomy" id="412755"/>
    <lineage>
        <taxon>unclassified sequences</taxon>
        <taxon>metagenomes</taxon>
        <taxon>ecological metagenomes</taxon>
    </lineage>
</organism>
<evidence type="ECO:0000259" key="2">
    <source>
        <dbReference type="Pfam" id="PF01989"/>
    </source>
</evidence>
<sequence>MPKGNHVGKILMGRPVVAGGAEGRALVSKEPLSFWGGLCPRTGEIIDRRHERSGAIVTGRVFVFPQGKGSSTSSAVLLESIKAGVAPAAIINLKVDTILALGSIVSDELYHQAVPIVVLPEKDFYLIREDDHLTIEPDGKVLVSTKSSAK</sequence>
<dbReference type="PANTHER" id="PTHR36577">
    <property type="entry name" value="DUF521 DOMAIN PROTEIN (AFU_ORTHOLOGUE AFUA_6G00490)"/>
    <property type="match status" value="1"/>
</dbReference>
<protein>
    <recommendedName>
        <fullName evidence="2">Phosphomevalonate dehydratase small subunit-like domain-containing protein</fullName>
    </recommendedName>
</protein>
<dbReference type="Pfam" id="PF01989">
    <property type="entry name" value="AcnX_swivel_put"/>
    <property type="match status" value="1"/>
</dbReference>
<dbReference type="GO" id="GO:0016829">
    <property type="term" value="F:lyase activity"/>
    <property type="evidence" value="ECO:0007669"/>
    <property type="project" value="UniProtKB-KW"/>
</dbReference>
<dbReference type="PANTHER" id="PTHR36577:SF3">
    <property type="entry name" value="DUF521 DOMAIN PROTEIN (AFU_ORTHOLOGUE AFUA_6G00490)"/>
    <property type="match status" value="1"/>
</dbReference>
<accession>X0WDR3</accession>
<proteinExistence type="predicted"/>
<name>X0WDR3_9ZZZZ</name>
<dbReference type="AlphaFoldDB" id="X0WDR3"/>
<gene>
    <name evidence="3" type="ORF">S01H1_73293</name>
</gene>
<dbReference type="Gene3D" id="3.50.30.10">
    <property type="entry name" value="Phosphohistidine domain"/>
    <property type="match status" value="1"/>
</dbReference>
<dbReference type="SUPFAM" id="SSF52016">
    <property type="entry name" value="LeuD/IlvD-like"/>
    <property type="match status" value="1"/>
</dbReference>
<keyword evidence="1" id="KW-0456">Lyase</keyword>
<dbReference type="InterPro" id="IPR002840">
    <property type="entry name" value="PMDh-S-like_dom"/>
</dbReference>
<evidence type="ECO:0000313" key="3">
    <source>
        <dbReference type="EMBL" id="GAG28785.1"/>
    </source>
</evidence>